<name>A0AAX4NH38_9ARCH</name>
<reference evidence="1 2" key="1">
    <citation type="submission" date="2023-09" db="EMBL/GenBank/DDBJ databases">
        <authorList>
            <person name="Golyshina O.V."/>
            <person name="Lunev E.A."/>
            <person name="Bargiela R."/>
            <person name="Gaines M.C."/>
            <person name="Daum B."/>
            <person name="Bale N.J."/>
            <person name="Koenen M."/>
            <person name="Sinninghe Damst J.S."/>
            <person name="Yakimov M."/>
            <person name="Golyshin P.N."/>
        </authorList>
    </citation>
    <scope>NUCLEOTIDE SEQUENCE [LARGE SCALE GENOMIC DNA]</scope>
    <source>
        <strain evidence="1 2">M1</strain>
    </source>
</reference>
<dbReference type="EMBL" id="CP133772">
    <property type="protein sequence ID" value="WYY00097.1"/>
    <property type="molecule type" value="Genomic_DNA"/>
</dbReference>
<dbReference type="GeneID" id="95967382"/>
<evidence type="ECO:0008006" key="3">
    <source>
        <dbReference type="Google" id="ProtNLM"/>
    </source>
</evidence>
<keyword evidence="2" id="KW-1185">Reference proteome</keyword>
<dbReference type="AlphaFoldDB" id="A0AAX4NH38"/>
<accession>A0AAX4NH38</accession>
<evidence type="ECO:0000313" key="1">
    <source>
        <dbReference type="EMBL" id="WYY00097.1"/>
    </source>
</evidence>
<gene>
    <name evidence="1" type="ORF">OXIME_000652</name>
</gene>
<organism evidence="1 2">
    <name type="scientific">Oxyplasma meridianum</name>
    <dbReference type="NCBI Taxonomy" id="3073602"/>
    <lineage>
        <taxon>Archaea</taxon>
        <taxon>Methanobacteriati</taxon>
        <taxon>Thermoplasmatota</taxon>
        <taxon>Thermoplasmata</taxon>
        <taxon>Thermoplasmatales</taxon>
        <taxon>Thermoplasmataceae</taxon>
        <taxon>Oxyplasma</taxon>
    </lineage>
</organism>
<dbReference type="Proteomes" id="UP001451606">
    <property type="component" value="Chromosome"/>
</dbReference>
<evidence type="ECO:0000313" key="2">
    <source>
        <dbReference type="Proteomes" id="UP001451606"/>
    </source>
</evidence>
<dbReference type="SUPFAM" id="SSF46689">
    <property type="entry name" value="Homeodomain-like"/>
    <property type="match status" value="1"/>
</dbReference>
<dbReference type="Gene3D" id="1.10.10.10">
    <property type="entry name" value="Winged helix-like DNA-binding domain superfamily/Winged helix DNA-binding domain"/>
    <property type="match status" value="1"/>
</dbReference>
<dbReference type="InterPro" id="IPR009057">
    <property type="entry name" value="Homeodomain-like_sf"/>
</dbReference>
<dbReference type="InterPro" id="IPR036388">
    <property type="entry name" value="WH-like_DNA-bd_sf"/>
</dbReference>
<sequence>MVKRITDDEKRMIMDSFKSGIRKSEISKKFDVSISTVNRIINSFQNKTIQKEKTENVTESSIKVENHISSDRISENIENYEENKDFTNEINSEVMDLAKNLSELNLNVEQVKSIINMAKRIRKIGNTIESVNTESSISVPDENDLTAINEFIEYYNRREEMQSQIESIMLEKERHEKIRNDLVDEIFNLEYKLSSLAIKIGKSEQAIKRMSYLLGDAENKGKVLQLKLDGMTETAAISKAFDDIIRNDRISYGSISLLNRLPIFKDLTEEEARKKILQMLDNFLLNHDEDSNITGKRLPKEELIKLREDSYLLSDIIKELENISQQKDSLITYMQAQNIFTILSEKLSLSREMKIEPTEIILTLETISDRLKIMDGKSVGFKDLNPKE</sequence>
<dbReference type="KEGG" id="omr:OXIME_000652"/>
<proteinExistence type="predicted"/>
<protein>
    <recommendedName>
        <fullName evidence="3">Helix-turn-helix domain-containing protein</fullName>
    </recommendedName>
</protein>
<dbReference type="RefSeq" id="WP_393972049.1">
    <property type="nucleotide sequence ID" value="NZ_CP133772.1"/>
</dbReference>